<organism evidence="1">
    <name type="scientific">bioreactor metagenome</name>
    <dbReference type="NCBI Taxonomy" id="1076179"/>
    <lineage>
        <taxon>unclassified sequences</taxon>
        <taxon>metagenomes</taxon>
        <taxon>ecological metagenomes</taxon>
    </lineage>
</organism>
<protein>
    <submittedName>
        <fullName evidence="1">Uncharacterized protein</fullName>
    </submittedName>
</protein>
<reference evidence="1" key="1">
    <citation type="submission" date="2019-08" db="EMBL/GenBank/DDBJ databases">
        <authorList>
            <person name="Kucharzyk K."/>
            <person name="Murdoch R.W."/>
            <person name="Higgins S."/>
            <person name="Loffler F."/>
        </authorList>
    </citation>
    <scope>NUCLEOTIDE SEQUENCE</scope>
</reference>
<sequence length="127" mass="13590">MPEAGIEQMQRRVLHAAVVPVHRRPIVQRLAGGEFGFVVRVGIAQKIPARPRPVGHGVRFARGTSAALGAGGVEPVLCAGKAAAAVVRRRKIVQHRQFERELIVGDRHPAAGFAIDQRDGFAPIALA</sequence>
<comment type="caution">
    <text evidence="1">The sequence shown here is derived from an EMBL/GenBank/DDBJ whole genome shotgun (WGS) entry which is preliminary data.</text>
</comment>
<name>A0A645EGS1_9ZZZZ</name>
<dbReference type="AlphaFoldDB" id="A0A645EGS1"/>
<evidence type="ECO:0000313" key="1">
    <source>
        <dbReference type="EMBL" id="MPN01215.1"/>
    </source>
</evidence>
<proteinExistence type="predicted"/>
<dbReference type="EMBL" id="VSSQ01047237">
    <property type="protein sequence ID" value="MPN01215.1"/>
    <property type="molecule type" value="Genomic_DNA"/>
</dbReference>
<accession>A0A645EGS1</accession>
<gene>
    <name evidence="1" type="ORF">SDC9_148421</name>
</gene>